<name>A0A7G9Z200_9EURY</name>
<feature type="transmembrane region" description="Helical" evidence="1">
    <location>
        <begin position="7"/>
        <end position="27"/>
    </location>
</feature>
<sequence length="112" mass="13125">MRQKNWIVIIPSCIYFLIISLTLIYTILGDLSTLIGKEIPSWYNYFIYMTSIIYFVGFIFIIKMKKVALISLTALTVILHIFSFIIGIYSFFSLGTDIIIFGLIWTQFKRME</sequence>
<evidence type="ECO:0000313" key="2">
    <source>
        <dbReference type="EMBL" id="QNO54284.1"/>
    </source>
</evidence>
<proteinExistence type="predicted"/>
<feature type="transmembrane region" description="Helical" evidence="1">
    <location>
        <begin position="42"/>
        <end position="62"/>
    </location>
</feature>
<dbReference type="AlphaFoldDB" id="A0A7G9Z200"/>
<gene>
    <name evidence="2" type="ORF">FGBIHFOD_00024</name>
</gene>
<feature type="transmembrane region" description="Helical" evidence="1">
    <location>
        <begin position="67"/>
        <end position="85"/>
    </location>
</feature>
<keyword evidence="1" id="KW-0812">Transmembrane</keyword>
<organism evidence="2">
    <name type="scientific">Candidatus Methanophaga sp. ANME-1 ERB7</name>
    <dbReference type="NCBI Taxonomy" id="2759913"/>
    <lineage>
        <taxon>Archaea</taxon>
        <taxon>Methanobacteriati</taxon>
        <taxon>Methanobacteriota</taxon>
        <taxon>Stenosarchaea group</taxon>
        <taxon>Methanomicrobia</taxon>
        <taxon>Candidatus Methanophagales</taxon>
        <taxon>Candidatus Methanophagaceae</taxon>
        <taxon>Candidatus Methanophaga</taxon>
    </lineage>
</organism>
<protein>
    <submittedName>
        <fullName evidence="2">Uncharacterized protein</fullName>
    </submittedName>
</protein>
<accession>A0A7G9Z200</accession>
<dbReference type="EMBL" id="MT631574">
    <property type="protein sequence ID" value="QNO54284.1"/>
    <property type="molecule type" value="Genomic_DNA"/>
</dbReference>
<reference evidence="2" key="1">
    <citation type="submission" date="2020-06" db="EMBL/GenBank/DDBJ databases">
        <title>Unique genomic features of the anaerobic methanotrophic archaea.</title>
        <authorList>
            <person name="Chadwick G.L."/>
            <person name="Skennerton C.T."/>
            <person name="Laso-Perez R."/>
            <person name="Leu A.O."/>
            <person name="Speth D.R."/>
            <person name="Yu H."/>
            <person name="Morgan-Lang C."/>
            <person name="Hatzenpichler R."/>
            <person name="Goudeau D."/>
            <person name="Malmstrom R."/>
            <person name="Brazelton W.J."/>
            <person name="Woyke T."/>
            <person name="Hallam S.J."/>
            <person name="Tyson G.W."/>
            <person name="Wegener G."/>
            <person name="Boetius A."/>
            <person name="Orphan V."/>
        </authorList>
    </citation>
    <scope>NUCLEOTIDE SEQUENCE</scope>
</reference>
<evidence type="ECO:0000256" key="1">
    <source>
        <dbReference type="SAM" id="Phobius"/>
    </source>
</evidence>
<keyword evidence="1" id="KW-0472">Membrane</keyword>
<keyword evidence="1" id="KW-1133">Transmembrane helix</keyword>